<keyword evidence="1" id="KW-0175">Coiled coil</keyword>
<reference evidence="2 3" key="1">
    <citation type="submission" date="2018-03" db="EMBL/GenBank/DDBJ databases">
        <authorList>
            <person name="Keele B.F."/>
        </authorList>
    </citation>
    <scope>NUCLEOTIDE SEQUENCE [LARGE SCALE GENOMIC DNA]</scope>
    <source>
        <strain evidence="2 3">CeCT 8812</strain>
    </source>
</reference>
<sequence length="89" mass="9829">MVHDKGMGMSKTEELEARISAAMARIRTAAETPPPAAEADPVALRRLERVNVALRAQLKDMERKREADIAQLDGLISELRPLVEEAEHG</sequence>
<keyword evidence="3" id="KW-1185">Reference proteome</keyword>
<dbReference type="Proteomes" id="UP000244932">
    <property type="component" value="Unassembled WGS sequence"/>
</dbReference>
<dbReference type="AlphaFoldDB" id="A0A2R8AAC7"/>
<organism evidence="2 3">
    <name type="scientific">Pontivivens insulae</name>
    <dbReference type="NCBI Taxonomy" id="1639689"/>
    <lineage>
        <taxon>Bacteria</taxon>
        <taxon>Pseudomonadati</taxon>
        <taxon>Pseudomonadota</taxon>
        <taxon>Alphaproteobacteria</taxon>
        <taxon>Rhodobacterales</taxon>
        <taxon>Paracoccaceae</taxon>
        <taxon>Pontivivens</taxon>
    </lineage>
</organism>
<dbReference type="EMBL" id="OMKW01000002">
    <property type="protein sequence ID" value="SPF29197.1"/>
    <property type="molecule type" value="Genomic_DNA"/>
</dbReference>
<accession>A0A2R8AAC7</accession>
<evidence type="ECO:0000256" key="1">
    <source>
        <dbReference type="SAM" id="Coils"/>
    </source>
</evidence>
<gene>
    <name evidence="2" type="ORF">POI8812_01504</name>
</gene>
<name>A0A2R8AAC7_9RHOB</name>
<protein>
    <submittedName>
        <fullName evidence="2">Uncharacterized protein</fullName>
    </submittedName>
</protein>
<feature type="coiled-coil region" evidence="1">
    <location>
        <begin position="12"/>
        <end position="78"/>
    </location>
</feature>
<evidence type="ECO:0000313" key="2">
    <source>
        <dbReference type="EMBL" id="SPF29197.1"/>
    </source>
</evidence>
<evidence type="ECO:0000313" key="3">
    <source>
        <dbReference type="Proteomes" id="UP000244932"/>
    </source>
</evidence>
<proteinExistence type="predicted"/>